<dbReference type="Gene3D" id="2.160.10.10">
    <property type="entry name" value="Hexapeptide repeat proteins"/>
    <property type="match status" value="1"/>
</dbReference>
<dbReference type="InterPro" id="IPR011004">
    <property type="entry name" value="Trimer_LpxA-like_sf"/>
</dbReference>
<dbReference type="NCBIfam" id="NF007797">
    <property type="entry name" value="PRK10502.1"/>
    <property type="match status" value="1"/>
</dbReference>
<dbReference type="SUPFAM" id="SSF51161">
    <property type="entry name" value="Trimeric LpxA-like enzymes"/>
    <property type="match status" value="1"/>
</dbReference>
<evidence type="ECO:0000313" key="3">
    <source>
        <dbReference type="EMBL" id="SUD51456.1"/>
    </source>
</evidence>
<comment type="similarity">
    <text evidence="1">Belongs to the transferase hexapeptide repeat family.</text>
</comment>
<dbReference type="EMBL" id="UGUV01000002">
    <property type="protein sequence ID" value="SUD51456.1"/>
    <property type="molecule type" value="Genomic_DNA"/>
</dbReference>
<protein>
    <submittedName>
        <fullName evidence="3">Putative acyl transferase, colanic acid synthesis</fullName>
        <ecNumber evidence="3">2.3.1.18</ecNumber>
    </submittedName>
</protein>
<dbReference type="GO" id="GO:0008870">
    <property type="term" value="F:galactoside O-acetyltransferase activity"/>
    <property type="evidence" value="ECO:0007669"/>
    <property type="project" value="UniProtKB-EC"/>
</dbReference>
<evidence type="ECO:0000256" key="2">
    <source>
        <dbReference type="ARBA" id="ARBA00022679"/>
    </source>
</evidence>
<reference evidence="3 4" key="1">
    <citation type="submission" date="2018-06" db="EMBL/GenBank/DDBJ databases">
        <authorList>
            <consortium name="Pathogen Informatics"/>
            <person name="Doyle S."/>
        </authorList>
    </citation>
    <scope>NUCLEOTIDE SEQUENCE [LARGE SCALE GENOMIC DNA]</scope>
    <source>
        <strain evidence="3 4">NCTC10692</strain>
    </source>
</reference>
<dbReference type="RefSeq" id="WP_074857031.1">
    <property type="nucleotide sequence ID" value="NZ_FNZC01000017.1"/>
</dbReference>
<dbReference type="EC" id="2.3.1.18" evidence="3"/>
<evidence type="ECO:0000313" key="4">
    <source>
        <dbReference type="Proteomes" id="UP000255303"/>
    </source>
</evidence>
<proteinExistence type="inferred from homology"/>
<dbReference type="PROSITE" id="PS51257">
    <property type="entry name" value="PROKAR_LIPOPROTEIN"/>
    <property type="match status" value="1"/>
</dbReference>
<dbReference type="PANTHER" id="PTHR23416">
    <property type="entry name" value="SIALIC ACID SYNTHASE-RELATED"/>
    <property type="match status" value="1"/>
</dbReference>
<keyword evidence="2 3" id="KW-0808">Transferase</keyword>
<accession>A0A379JSY1</accession>
<gene>
    <name evidence="3" type="primary">lacA</name>
    <name evidence="3" type="ORF">NCTC10692_01907</name>
</gene>
<organism evidence="3 4">
    <name type="scientific">Ectopseudomonas oleovorans</name>
    <name type="common">Pseudomonas oleovorans</name>
    <dbReference type="NCBI Taxonomy" id="301"/>
    <lineage>
        <taxon>Bacteria</taxon>
        <taxon>Pseudomonadati</taxon>
        <taxon>Pseudomonadota</taxon>
        <taxon>Gammaproteobacteria</taxon>
        <taxon>Pseudomonadales</taxon>
        <taxon>Pseudomonadaceae</taxon>
        <taxon>Ectopseudomonas</taxon>
    </lineage>
</organism>
<dbReference type="AlphaFoldDB" id="A0A379JSY1"/>
<dbReference type="PANTHER" id="PTHR23416:SF23">
    <property type="entry name" value="ACETYLTRANSFERASE C18B11.09C-RELATED"/>
    <property type="match status" value="1"/>
</dbReference>
<sequence>MAQCLDRFKLPPDFRGRSAAWCQLWWLVQACLFATSPQFMYGWRRFLLRAFGAKIGQGVIIRPSVRVTYPWKLSVADHAWIGDNVDLYTLGEITIGAHAVVSQRSYLCTGSHDPASRTFRIYAKPIVVAEGAWIATDVFVGPGITIGRNALIGARSSLFSNAEPDFVYIGSPARKIKPRIFEPEKL</sequence>
<dbReference type="Proteomes" id="UP000255303">
    <property type="component" value="Unassembled WGS sequence"/>
</dbReference>
<dbReference type="GO" id="GO:0005829">
    <property type="term" value="C:cytosol"/>
    <property type="evidence" value="ECO:0007669"/>
    <property type="project" value="TreeGrafter"/>
</dbReference>
<keyword evidence="3" id="KW-0012">Acyltransferase</keyword>
<dbReference type="InterPro" id="IPR051159">
    <property type="entry name" value="Hexapeptide_acetyltransf"/>
</dbReference>
<name>A0A379JSY1_ECTOL</name>
<evidence type="ECO:0000256" key="1">
    <source>
        <dbReference type="ARBA" id="ARBA00007274"/>
    </source>
</evidence>
<dbReference type="CDD" id="cd05825">
    <property type="entry name" value="LbH_wcaF_like"/>
    <property type="match status" value="1"/>
</dbReference>